<feature type="domain" description="FAD-binding PCMH-type" evidence="4">
    <location>
        <begin position="18"/>
        <end position="189"/>
    </location>
</feature>
<reference evidence="5" key="1">
    <citation type="journal article" name="DNA Res.">
        <title>The physiological potential of anammox bacteria as revealed by their core genome structure.</title>
        <authorList>
            <person name="Okubo T."/>
            <person name="Toyoda A."/>
            <person name="Fukuhara K."/>
            <person name="Uchiyama I."/>
            <person name="Harigaya Y."/>
            <person name="Kuroiwa M."/>
            <person name="Suzuki T."/>
            <person name="Murakami Y."/>
            <person name="Suwa Y."/>
            <person name="Takami H."/>
        </authorList>
    </citation>
    <scope>NUCLEOTIDE SEQUENCE</scope>
    <source>
        <strain evidence="5">317325-2</strain>
    </source>
</reference>
<dbReference type="KEGG" id="npy:NPRO_05080"/>
<comment type="similarity">
    <text evidence="1">Belongs to the FAD-binding oxidoreductase/transferase type 4 family.</text>
</comment>
<evidence type="ECO:0000256" key="2">
    <source>
        <dbReference type="ARBA" id="ARBA00022630"/>
    </source>
</evidence>
<dbReference type="SUPFAM" id="SSF55103">
    <property type="entry name" value="FAD-linked oxidases, C-terminal domain"/>
    <property type="match status" value="1"/>
</dbReference>
<dbReference type="PANTHER" id="PTHR11748">
    <property type="entry name" value="D-LACTATE DEHYDROGENASE"/>
    <property type="match status" value="1"/>
</dbReference>
<dbReference type="InterPro" id="IPR016164">
    <property type="entry name" value="FAD-linked_Oxase-like_C"/>
</dbReference>
<dbReference type="GO" id="GO:0008720">
    <property type="term" value="F:D-lactate dehydrogenase (NAD+) activity"/>
    <property type="evidence" value="ECO:0007669"/>
    <property type="project" value="TreeGrafter"/>
</dbReference>
<dbReference type="SUPFAM" id="SSF56176">
    <property type="entry name" value="FAD-binding/transporter-associated domain-like"/>
    <property type="match status" value="1"/>
</dbReference>
<dbReference type="InterPro" id="IPR036318">
    <property type="entry name" value="FAD-bd_PCMH-like_sf"/>
</dbReference>
<dbReference type="PANTHER" id="PTHR11748:SF111">
    <property type="entry name" value="D-LACTATE DEHYDROGENASE, MITOCHONDRIAL-RELATED"/>
    <property type="match status" value="1"/>
</dbReference>
<dbReference type="PROSITE" id="PS51387">
    <property type="entry name" value="FAD_PCMH"/>
    <property type="match status" value="1"/>
</dbReference>
<dbReference type="EMBL" id="AP021858">
    <property type="protein sequence ID" value="BBO22913.1"/>
    <property type="molecule type" value="Genomic_DNA"/>
</dbReference>
<keyword evidence="3" id="KW-0274">FAD</keyword>
<evidence type="ECO:0000256" key="1">
    <source>
        <dbReference type="ARBA" id="ARBA00008000"/>
    </source>
</evidence>
<dbReference type="Pfam" id="PF01565">
    <property type="entry name" value="FAD_binding_4"/>
    <property type="match status" value="1"/>
</dbReference>
<evidence type="ECO:0000259" key="4">
    <source>
        <dbReference type="PROSITE" id="PS51387"/>
    </source>
</evidence>
<dbReference type="Proteomes" id="UP000662873">
    <property type="component" value="Chromosome"/>
</dbReference>
<dbReference type="GO" id="GO:0004458">
    <property type="term" value="F:D-lactate dehydrogenase (cytochrome) activity"/>
    <property type="evidence" value="ECO:0007669"/>
    <property type="project" value="TreeGrafter"/>
</dbReference>
<keyword evidence="2" id="KW-0285">Flavoprotein</keyword>
<dbReference type="AlphaFoldDB" id="A0A809R5R0"/>
<organism evidence="5 6">
    <name type="scientific">Candidatus Nitrosymbiomonas proteolyticus</name>
    <dbReference type="NCBI Taxonomy" id="2608984"/>
    <lineage>
        <taxon>Bacteria</taxon>
        <taxon>Bacillati</taxon>
        <taxon>Armatimonadota</taxon>
        <taxon>Armatimonadota incertae sedis</taxon>
        <taxon>Candidatus Nitrosymbiomonas</taxon>
    </lineage>
</organism>
<dbReference type="Gene3D" id="3.30.465.10">
    <property type="match status" value="1"/>
</dbReference>
<dbReference type="InterPro" id="IPR016169">
    <property type="entry name" value="FAD-bd_PCMH_sub2"/>
</dbReference>
<protein>
    <submittedName>
        <fullName evidence="5">FAD-binding protein</fullName>
    </submittedName>
</protein>
<evidence type="ECO:0000313" key="5">
    <source>
        <dbReference type="EMBL" id="BBO22913.1"/>
    </source>
</evidence>
<evidence type="ECO:0000256" key="3">
    <source>
        <dbReference type="ARBA" id="ARBA00022827"/>
    </source>
</evidence>
<accession>A0A809R5R0</accession>
<evidence type="ECO:0000313" key="6">
    <source>
        <dbReference type="Proteomes" id="UP000662873"/>
    </source>
</evidence>
<proteinExistence type="inferred from homology"/>
<sequence>MSACLPPGAVRRLCGFGRTTCADGYVLCPESVEAALEVLSLAQRAGRNVVLRGAGRSYGDASLLPEAVVIDTCDLARILAWSPDTGRMVCEPGVTLEDICCRAMGEGWWLPVVSGTMKTTVGGALAMNIHGKNAFRAGPFGCHVSSIEVLLPTGRSTELRSNDPAFRAVVGSAGLLGLITKAEIQLKRVLSGRLRVTPISCRNWNDQFRAFEERTDEEYCVSWIDGMARGPTAGRGLFHSARHEDVPHAPSLDWASQQLPARIAGVVPKSTVWRVLRLFNNDPGMRLLNSLKHLGGKRGSGRPYLQSLAEFSFLLDYVPNWELAYGRRGFIQYQSFVPSDSAQAVFESQVGRLQSEGTPSYLCVLKRHGPDEFLFSHGVEGFSLALDIKVPAQGWSHLERVCHALNDEVLQAGGRFYLAKDSTLRATDFARSLGEGAIEEFFRWKREFDPEGVLSSSLARRLGLEPIRVQSPRTQGAM</sequence>
<dbReference type="InterPro" id="IPR006094">
    <property type="entry name" value="Oxid_FAD_bind_N"/>
</dbReference>
<name>A0A809R5R0_9BACT</name>
<gene>
    <name evidence="5" type="ORF">NPRO_05080</name>
</gene>
<dbReference type="GO" id="GO:1903457">
    <property type="term" value="P:lactate catabolic process"/>
    <property type="evidence" value="ECO:0007669"/>
    <property type="project" value="TreeGrafter"/>
</dbReference>
<dbReference type="GO" id="GO:0071949">
    <property type="term" value="F:FAD binding"/>
    <property type="evidence" value="ECO:0007669"/>
    <property type="project" value="InterPro"/>
</dbReference>
<dbReference type="InterPro" id="IPR016166">
    <property type="entry name" value="FAD-bd_PCMH"/>
</dbReference>